<sequence length="183" mass="21073">MNGKEFSNYPNDLNIIWKDNKRTFHYKIMKAVAFGNNFSNQVVSSKSSSDVTILFHKVLALKNGSRHLFQSPGRQSTASDIYFEDSGRQRIALDVNFKANITKRSFLYFISPGRQRMALDVYFEGPGCQRMAPDFTLKIKEAETEFRAPISKLKEAENEFWTSISKEHGTPNSFWTEFRSFGT</sequence>
<dbReference type="AlphaFoldDB" id="A0A2N1MDN7"/>
<gene>
    <name evidence="1" type="ORF">RhiirC2_794363</name>
</gene>
<dbReference type="VEuPathDB" id="FungiDB:RhiirFUN_008473"/>
<reference evidence="1 2" key="2">
    <citation type="submission" date="2017-10" db="EMBL/GenBank/DDBJ databases">
        <title>Extensive intraspecific genome diversity in a model arbuscular mycorrhizal fungus.</title>
        <authorList>
            <person name="Chen E.C.H."/>
            <person name="Morin E."/>
            <person name="Baudet D."/>
            <person name="Noel J."/>
            <person name="Ndikumana S."/>
            <person name="Charron P."/>
            <person name="St-Onge C."/>
            <person name="Giorgi J."/>
            <person name="Grigoriev I.V."/>
            <person name="Roux C."/>
            <person name="Martin F.M."/>
            <person name="Corradi N."/>
        </authorList>
    </citation>
    <scope>NUCLEOTIDE SEQUENCE [LARGE SCALE GENOMIC DNA]</scope>
    <source>
        <strain evidence="1 2">C2</strain>
    </source>
</reference>
<accession>A0A2N1MDN7</accession>
<evidence type="ECO:0000313" key="2">
    <source>
        <dbReference type="Proteomes" id="UP000233469"/>
    </source>
</evidence>
<proteinExistence type="predicted"/>
<name>A0A2N1MDN7_9GLOM</name>
<organism evidence="1 2">
    <name type="scientific">Rhizophagus irregularis</name>
    <dbReference type="NCBI Taxonomy" id="588596"/>
    <lineage>
        <taxon>Eukaryota</taxon>
        <taxon>Fungi</taxon>
        <taxon>Fungi incertae sedis</taxon>
        <taxon>Mucoromycota</taxon>
        <taxon>Glomeromycotina</taxon>
        <taxon>Glomeromycetes</taxon>
        <taxon>Glomerales</taxon>
        <taxon>Glomeraceae</taxon>
        <taxon>Rhizophagus</taxon>
    </lineage>
</organism>
<dbReference type="Proteomes" id="UP000233469">
    <property type="component" value="Unassembled WGS sequence"/>
</dbReference>
<dbReference type="EMBL" id="LLXL01002891">
    <property type="protein sequence ID" value="PKK59758.1"/>
    <property type="molecule type" value="Genomic_DNA"/>
</dbReference>
<comment type="caution">
    <text evidence="1">The sequence shown here is derived from an EMBL/GenBank/DDBJ whole genome shotgun (WGS) entry which is preliminary data.</text>
</comment>
<protein>
    <submittedName>
        <fullName evidence="1">Uncharacterized protein</fullName>
    </submittedName>
</protein>
<reference evidence="1 2" key="1">
    <citation type="submission" date="2016-04" db="EMBL/GenBank/DDBJ databases">
        <title>Genome analyses suggest a sexual origin of heterokaryosis in a supposedly ancient asexual fungus.</title>
        <authorList>
            <person name="Ropars J."/>
            <person name="Sedzielewska K."/>
            <person name="Noel J."/>
            <person name="Charron P."/>
            <person name="Farinelli L."/>
            <person name="Marton T."/>
            <person name="Kruger M."/>
            <person name="Pelin A."/>
            <person name="Brachmann A."/>
            <person name="Corradi N."/>
        </authorList>
    </citation>
    <scope>NUCLEOTIDE SEQUENCE [LARGE SCALE GENOMIC DNA]</scope>
    <source>
        <strain evidence="1 2">C2</strain>
    </source>
</reference>
<evidence type="ECO:0000313" key="1">
    <source>
        <dbReference type="EMBL" id="PKK59758.1"/>
    </source>
</evidence>